<accession>A0ABD3QDY6</accession>
<name>A0ABD3QDY6_9STRA</name>
<dbReference type="AlphaFoldDB" id="A0ABD3QDY6"/>
<evidence type="ECO:0000313" key="1">
    <source>
        <dbReference type="EMBL" id="KAL3797956.1"/>
    </source>
</evidence>
<dbReference type="EMBL" id="JABMIG020000050">
    <property type="protein sequence ID" value="KAL3797956.1"/>
    <property type="molecule type" value="Genomic_DNA"/>
</dbReference>
<dbReference type="PANTHER" id="PTHR43642">
    <property type="entry name" value="HYBRID SIGNAL TRANSDUCTION HISTIDINE KINASE G"/>
    <property type="match status" value="1"/>
</dbReference>
<reference evidence="1 2" key="1">
    <citation type="journal article" date="2020" name="G3 (Bethesda)">
        <title>Improved Reference Genome for Cyclotella cryptica CCMP332, a Model for Cell Wall Morphogenesis, Salinity Adaptation, and Lipid Production in Diatoms (Bacillariophyta).</title>
        <authorList>
            <person name="Roberts W.R."/>
            <person name="Downey K.M."/>
            <person name="Ruck E.C."/>
            <person name="Traller J.C."/>
            <person name="Alverson A.J."/>
        </authorList>
    </citation>
    <scope>NUCLEOTIDE SEQUENCE [LARGE SCALE GENOMIC DNA]</scope>
    <source>
        <strain evidence="1 2">CCMP332</strain>
    </source>
</reference>
<dbReference type="Proteomes" id="UP001516023">
    <property type="component" value="Unassembled WGS sequence"/>
</dbReference>
<protein>
    <submittedName>
        <fullName evidence="1">Uncharacterized protein</fullName>
    </submittedName>
</protein>
<evidence type="ECO:0000313" key="2">
    <source>
        <dbReference type="Proteomes" id="UP001516023"/>
    </source>
</evidence>
<gene>
    <name evidence="1" type="ORF">HJC23_013194</name>
</gene>
<proteinExistence type="predicted"/>
<dbReference type="InterPro" id="IPR053159">
    <property type="entry name" value="Hybrid_Histidine_Kinase"/>
</dbReference>
<comment type="caution">
    <text evidence="1">The sequence shown here is derived from an EMBL/GenBank/DDBJ whole genome shotgun (WGS) entry which is preliminary data.</text>
</comment>
<dbReference type="PANTHER" id="PTHR43642:SF1">
    <property type="entry name" value="HYBRID SIGNAL TRANSDUCTION HISTIDINE KINASE G"/>
    <property type="match status" value="1"/>
</dbReference>
<keyword evidence="2" id="KW-1185">Reference proteome</keyword>
<sequence length="174" mass="19885">MMSSLFSGHFDRVNFLAKKWEALSDKNNLKVPIRAIYVVFYNGLATTRMYRMKGFKFPQPLRHIAQNLLPVLAKAEKSSQWNFKSKSSILKAEYLSLTSKKDKAELEYATAISSARSSKFIHEEGMACELAGMHYKHHGHKAKALELLFHAQKCYEAWGSQMKVDEMASIMEGM</sequence>
<organism evidence="1 2">
    <name type="scientific">Cyclotella cryptica</name>
    <dbReference type="NCBI Taxonomy" id="29204"/>
    <lineage>
        <taxon>Eukaryota</taxon>
        <taxon>Sar</taxon>
        <taxon>Stramenopiles</taxon>
        <taxon>Ochrophyta</taxon>
        <taxon>Bacillariophyta</taxon>
        <taxon>Coscinodiscophyceae</taxon>
        <taxon>Thalassiosirophycidae</taxon>
        <taxon>Stephanodiscales</taxon>
        <taxon>Stephanodiscaceae</taxon>
        <taxon>Cyclotella</taxon>
    </lineage>
</organism>